<proteinExistence type="predicted"/>
<feature type="compositionally biased region" description="Basic and acidic residues" evidence="1">
    <location>
        <begin position="151"/>
        <end position="170"/>
    </location>
</feature>
<sequence>MSTVVVTTVVVVEEVVLVTEILSGIAATVAAVPLAPVLTGAAIVTGIGAAVFGVGFGIAALVDSFSSPSNSSASQTKVRVAPARPATVVKQAVVKCSSSASNNSGGGNNQASGQATNNSGSGNANGDGSRSSNQSGTENAREDGGDGAGDDGDKDRKGDGRKNQHEKDKEAEIEEIDKENEAPEKGDTVKRRKVITAWLEIPLYPEAPARPPRAPEEEKFIIRLKLDKIGRLQSPGENGFYPRQHLLARCRMLFYGYGRLMKLCKELGVAVNDICMFGNSVYKDLRATKVDKLEWVHAAHVFPITDFDFKTIRERLRQVHPMETQEQINRRIVEIETILKNMVGQTDFVYKAFNESGSVGRALDDYLRTFIQAGNRNINLDNVGNILESLIKSLRRFSKVPTENEIEATVTSIESANRQEWIDYYNMGLNGVFDDQFNVSRRTIEPDFKEVFKTKRSKSKENNQPNAKDEENKGGKKNQ</sequence>
<feature type="region of interest" description="Disordered" evidence="1">
    <location>
        <begin position="98"/>
        <end position="188"/>
    </location>
</feature>
<reference evidence="3" key="1">
    <citation type="submission" date="2024-04" db="UniProtKB">
        <authorList>
            <consortium name="EnsemblMetazoa"/>
        </authorList>
    </citation>
    <scope>IDENTIFICATION</scope>
    <source>
        <strain evidence="3">EBRO</strain>
    </source>
</reference>
<feature type="region of interest" description="Disordered" evidence="1">
    <location>
        <begin position="451"/>
        <end position="479"/>
    </location>
</feature>
<feature type="compositionally biased region" description="Basic and acidic residues" evidence="1">
    <location>
        <begin position="467"/>
        <end position="479"/>
    </location>
</feature>
<dbReference type="EnsemblMetazoa" id="ENSAATROPT014019">
    <property type="protein sequence ID" value="ENSAATROPP012773"/>
    <property type="gene ID" value="ENSAATROPG011378"/>
</dbReference>
<evidence type="ECO:0000313" key="3">
    <source>
        <dbReference type="EnsemblMetazoa" id="ENSAATROPP012773"/>
    </source>
</evidence>
<organism evidence="3 4">
    <name type="scientific">Anopheles atroparvus</name>
    <name type="common">European mosquito</name>
    <dbReference type="NCBI Taxonomy" id="41427"/>
    <lineage>
        <taxon>Eukaryota</taxon>
        <taxon>Metazoa</taxon>
        <taxon>Ecdysozoa</taxon>
        <taxon>Arthropoda</taxon>
        <taxon>Hexapoda</taxon>
        <taxon>Insecta</taxon>
        <taxon>Pterygota</taxon>
        <taxon>Neoptera</taxon>
        <taxon>Endopterygota</taxon>
        <taxon>Diptera</taxon>
        <taxon>Nematocera</taxon>
        <taxon>Culicoidea</taxon>
        <taxon>Culicidae</taxon>
        <taxon>Anophelinae</taxon>
        <taxon>Anopheles</taxon>
    </lineage>
</organism>
<feature type="compositionally biased region" description="Low complexity" evidence="1">
    <location>
        <begin position="98"/>
        <end position="133"/>
    </location>
</feature>
<evidence type="ECO:0000256" key="1">
    <source>
        <dbReference type="SAM" id="MobiDB-lite"/>
    </source>
</evidence>
<keyword evidence="2" id="KW-1133">Transmembrane helix</keyword>
<evidence type="ECO:0000313" key="4">
    <source>
        <dbReference type="Proteomes" id="UP000075880"/>
    </source>
</evidence>
<keyword evidence="4" id="KW-1185">Reference proteome</keyword>
<accession>A0AAG5DQ55</accession>
<dbReference type="AlphaFoldDB" id="A0AAG5DQ55"/>
<feature type="transmembrane region" description="Helical" evidence="2">
    <location>
        <begin position="41"/>
        <end position="62"/>
    </location>
</feature>
<protein>
    <submittedName>
        <fullName evidence="3">Uncharacterized protein</fullName>
    </submittedName>
</protein>
<feature type="transmembrane region" description="Helical" evidence="2">
    <location>
        <begin position="15"/>
        <end position="34"/>
    </location>
</feature>
<name>A0AAG5DQ55_ANOAO</name>
<evidence type="ECO:0000256" key="2">
    <source>
        <dbReference type="SAM" id="Phobius"/>
    </source>
</evidence>
<dbReference type="Proteomes" id="UP000075880">
    <property type="component" value="Unassembled WGS sequence"/>
</dbReference>
<keyword evidence="2" id="KW-0472">Membrane</keyword>
<feature type="compositionally biased region" description="Basic and acidic residues" evidence="1">
    <location>
        <begin position="179"/>
        <end position="188"/>
    </location>
</feature>
<keyword evidence="2" id="KW-0812">Transmembrane</keyword>